<keyword evidence="1" id="KW-0732">Signal</keyword>
<evidence type="ECO:0000313" key="3">
    <source>
        <dbReference type="Proteomes" id="UP000706039"/>
    </source>
</evidence>
<keyword evidence="3" id="KW-1185">Reference proteome</keyword>
<comment type="caution">
    <text evidence="2">The sequence shown here is derived from an EMBL/GenBank/DDBJ whole genome shotgun (WGS) entry which is preliminary data.</text>
</comment>
<gene>
    <name evidence="2" type="ORF">K7G82_10425</name>
</gene>
<protein>
    <recommendedName>
        <fullName evidence="4">EF-hand domain-containing protein</fullName>
    </recommendedName>
</protein>
<dbReference type="Proteomes" id="UP000706039">
    <property type="component" value="Unassembled WGS sequence"/>
</dbReference>
<feature type="chain" id="PRO_5047370025" description="EF-hand domain-containing protein" evidence="1">
    <location>
        <begin position="20"/>
        <end position="116"/>
    </location>
</feature>
<sequence>MIRPLIALAGMLVAVPALAQSGAADTSAAAQIGAAVAAEWPKYDQGGKGHLTEAEFATWLIALRARAGKTEDPAKLKAWADGAFLQADANVDAKVTPEELTAFLQKKVRRPASAGR</sequence>
<organism evidence="2 3">
    <name type="scientific">Sphingomonas colocasiae</name>
    <dbReference type="NCBI Taxonomy" id="1848973"/>
    <lineage>
        <taxon>Bacteria</taxon>
        <taxon>Pseudomonadati</taxon>
        <taxon>Pseudomonadota</taxon>
        <taxon>Alphaproteobacteria</taxon>
        <taxon>Sphingomonadales</taxon>
        <taxon>Sphingomonadaceae</taxon>
        <taxon>Sphingomonas</taxon>
    </lineage>
</organism>
<dbReference type="SUPFAM" id="SSF47473">
    <property type="entry name" value="EF-hand"/>
    <property type="match status" value="1"/>
</dbReference>
<dbReference type="EMBL" id="JAINVV010000004">
    <property type="protein sequence ID" value="MBY8822709.1"/>
    <property type="molecule type" value="Genomic_DNA"/>
</dbReference>
<evidence type="ECO:0008006" key="4">
    <source>
        <dbReference type="Google" id="ProtNLM"/>
    </source>
</evidence>
<dbReference type="RefSeq" id="WP_222989772.1">
    <property type="nucleotide sequence ID" value="NZ_JAINVV010000004.1"/>
</dbReference>
<feature type="signal peptide" evidence="1">
    <location>
        <begin position="1"/>
        <end position="19"/>
    </location>
</feature>
<dbReference type="InterPro" id="IPR011992">
    <property type="entry name" value="EF-hand-dom_pair"/>
</dbReference>
<dbReference type="Gene3D" id="1.10.238.10">
    <property type="entry name" value="EF-hand"/>
    <property type="match status" value="1"/>
</dbReference>
<evidence type="ECO:0000313" key="2">
    <source>
        <dbReference type="EMBL" id="MBY8822709.1"/>
    </source>
</evidence>
<evidence type="ECO:0000256" key="1">
    <source>
        <dbReference type="SAM" id="SignalP"/>
    </source>
</evidence>
<proteinExistence type="predicted"/>
<name>A0ABS7PNY7_9SPHN</name>
<reference evidence="2 3" key="1">
    <citation type="submission" date="2021-08" db="EMBL/GenBank/DDBJ databases">
        <authorList>
            <person name="Tuo L."/>
        </authorList>
    </citation>
    <scope>NUCLEOTIDE SEQUENCE [LARGE SCALE GENOMIC DNA]</scope>
    <source>
        <strain evidence="2 3">JCM 31229</strain>
    </source>
</reference>
<accession>A0ABS7PNY7</accession>